<reference evidence="1 2" key="1">
    <citation type="submission" date="2018-02" db="EMBL/GenBank/DDBJ databases">
        <title>Comparative genomes isolates from brazilian mangrove.</title>
        <authorList>
            <person name="Araujo J.E."/>
            <person name="Taketani R.G."/>
            <person name="Silva M.C.P."/>
            <person name="Loureco M.V."/>
            <person name="Andreote F.D."/>
        </authorList>
    </citation>
    <scope>NUCLEOTIDE SEQUENCE [LARGE SCALE GENOMIC DNA]</scope>
    <source>
        <strain evidence="1 2">Nap-Phe MGV</strain>
    </source>
</reference>
<dbReference type="EMBL" id="PUHZ01000005">
    <property type="protein sequence ID" value="PQO47341.1"/>
    <property type="molecule type" value="Genomic_DNA"/>
</dbReference>
<proteinExistence type="predicted"/>
<dbReference type="OrthoDB" id="5956371at2"/>
<name>A0A2S8GSI9_9BACT</name>
<evidence type="ECO:0000313" key="1">
    <source>
        <dbReference type="EMBL" id="PQO47341.1"/>
    </source>
</evidence>
<evidence type="ECO:0000313" key="2">
    <source>
        <dbReference type="Proteomes" id="UP000237819"/>
    </source>
</evidence>
<organism evidence="1 2">
    <name type="scientific">Blastopirellula marina</name>
    <dbReference type="NCBI Taxonomy" id="124"/>
    <lineage>
        <taxon>Bacteria</taxon>
        <taxon>Pseudomonadati</taxon>
        <taxon>Planctomycetota</taxon>
        <taxon>Planctomycetia</taxon>
        <taxon>Pirellulales</taxon>
        <taxon>Pirellulaceae</taxon>
        <taxon>Blastopirellula</taxon>
    </lineage>
</organism>
<dbReference type="Proteomes" id="UP000237819">
    <property type="component" value="Unassembled WGS sequence"/>
</dbReference>
<gene>
    <name evidence="1" type="ORF">C5Y93_04685</name>
</gene>
<protein>
    <submittedName>
        <fullName evidence="1">Uncharacterized protein</fullName>
    </submittedName>
</protein>
<sequence length="170" mass="19150">MQQLNSLIGDLKDIRRIGFDKRLPAPRDEMFAQLADLYLSSNADDRAEIRAALPDDCRLLVIGFSSRMAILAERFADRSYLLRAFAAHSIEDFQWDGRENILRLVLVCHVAKEMGEEPSALLEEMAIISSEGGAKAFRSFASRPDNLNTLQSIEVVKIETPEGVDYVHRP</sequence>
<comment type="caution">
    <text evidence="1">The sequence shown here is derived from an EMBL/GenBank/DDBJ whole genome shotgun (WGS) entry which is preliminary data.</text>
</comment>
<dbReference type="AlphaFoldDB" id="A0A2S8GSI9"/>
<dbReference type="RefSeq" id="WP_105334232.1">
    <property type="nucleotide sequence ID" value="NZ_PUHZ01000005.1"/>
</dbReference>
<accession>A0A2S8GSI9</accession>